<evidence type="ECO:0000313" key="3">
    <source>
        <dbReference type="EMBL" id="MFC1403512.1"/>
    </source>
</evidence>
<accession>A0ABV6UPW8</accession>
<keyword evidence="2" id="KW-0812">Transmembrane</keyword>
<gene>
    <name evidence="3" type="ORF">ACEZDJ_19665</name>
</gene>
<comment type="caution">
    <text evidence="3">The sequence shown here is derived from an EMBL/GenBank/DDBJ whole genome shotgun (WGS) entry which is preliminary data.</text>
</comment>
<evidence type="ECO:0000256" key="2">
    <source>
        <dbReference type="SAM" id="Phobius"/>
    </source>
</evidence>
<keyword evidence="2" id="KW-1133">Transmembrane helix</keyword>
<evidence type="ECO:0000313" key="4">
    <source>
        <dbReference type="Proteomes" id="UP001592528"/>
    </source>
</evidence>
<feature type="region of interest" description="Disordered" evidence="1">
    <location>
        <begin position="1"/>
        <end position="23"/>
    </location>
</feature>
<dbReference type="Proteomes" id="UP001592528">
    <property type="component" value="Unassembled WGS sequence"/>
</dbReference>
<dbReference type="EMBL" id="JBHEZZ010000010">
    <property type="protein sequence ID" value="MFC1403512.1"/>
    <property type="molecule type" value="Genomic_DNA"/>
</dbReference>
<feature type="compositionally biased region" description="Basic and acidic residues" evidence="1">
    <location>
        <begin position="109"/>
        <end position="134"/>
    </location>
</feature>
<feature type="transmembrane region" description="Helical" evidence="2">
    <location>
        <begin position="34"/>
        <end position="56"/>
    </location>
</feature>
<organism evidence="3 4">
    <name type="scientific">Streptacidiphilus cavernicola</name>
    <dbReference type="NCBI Taxonomy" id="3342716"/>
    <lineage>
        <taxon>Bacteria</taxon>
        <taxon>Bacillati</taxon>
        <taxon>Actinomycetota</taxon>
        <taxon>Actinomycetes</taxon>
        <taxon>Kitasatosporales</taxon>
        <taxon>Streptomycetaceae</taxon>
        <taxon>Streptacidiphilus</taxon>
    </lineage>
</organism>
<evidence type="ECO:0000256" key="1">
    <source>
        <dbReference type="SAM" id="MobiDB-lite"/>
    </source>
</evidence>
<name>A0ABV6UPW8_9ACTN</name>
<keyword evidence="4" id="KW-1185">Reference proteome</keyword>
<keyword evidence="2" id="KW-0472">Membrane</keyword>
<protein>
    <submittedName>
        <fullName evidence="3">Uncharacterized protein</fullName>
    </submittedName>
</protein>
<feature type="region of interest" description="Disordered" evidence="1">
    <location>
        <begin position="109"/>
        <end position="142"/>
    </location>
</feature>
<reference evidence="3 4" key="1">
    <citation type="submission" date="2024-09" db="EMBL/GenBank/DDBJ databases">
        <authorList>
            <person name="Lee S.D."/>
        </authorList>
    </citation>
    <scope>NUCLEOTIDE SEQUENCE [LARGE SCALE GENOMIC DNA]</scope>
    <source>
        <strain evidence="3 4">N1-5</strain>
    </source>
</reference>
<proteinExistence type="predicted"/>
<sequence length="209" mass="22918">MGLFDISAEPLRPDESETGPLPPRSRSGLWWQFWFQWTYLLVGSALILGVVGLMLCASAAGGGDVGGLGGGGRGTQIRIGGYVVLTRRQYRLERDGSRDDWEKRVQEALREGTEKAERKRAAEAKSRTKAETKAAAKGKQLKHEPLLPDQLELTPPVYRGAGIGLVEELAAPHGWELDWKRTRASKLQTACLTRRPSTGPAERLDADGE</sequence>
<dbReference type="RefSeq" id="WP_037595524.1">
    <property type="nucleotide sequence ID" value="NZ_JBHEZZ010000010.1"/>
</dbReference>